<evidence type="ECO:0000313" key="2">
    <source>
        <dbReference type="Proteomes" id="UP000075670"/>
    </source>
</evidence>
<dbReference type="SUPFAM" id="SSF54786">
    <property type="entry name" value="YcfA/nrd intein domain"/>
    <property type="match status" value="1"/>
</dbReference>
<dbReference type="Proteomes" id="UP000075670">
    <property type="component" value="Unassembled WGS sequence"/>
</dbReference>
<organism evidence="1 2">
    <name type="scientific">Moorella mulderi DSM 14980</name>
    <dbReference type="NCBI Taxonomy" id="1122241"/>
    <lineage>
        <taxon>Bacteria</taxon>
        <taxon>Bacillati</taxon>
        <taxon>Bacillota</taxon>
        <taxon>Clostridia</taxon>
        <taxon>Neomoorellales</taxon>
        <taxon>Neomoorellaceae</taxon>
        <taxon>Neomoorella</taxon>
    </lineage>
</organism>
<keyword evidence="2" id="KW-1185">Reference proteome</keyword>
<reference evidence="1 2" key="1">
    <citation type="submission" date="2016-02" db="EMBL/GenBank/DDBJ databases">
        <title>Genome sequence of Moorella mulderi DSM 14980.</title>
        <authorList>
            <person name="Poehlein A."/>
            <person name="Daniel R."/>
        </authorList>
    </citation>
    <scope>NUCLEOTIDE SEQUENCE [LARGE SCALE GENOMIC DNA]</scope>
    <source>
        <strain evidence="1 2">DSM 14980</strain>
    </source>
</reference>
<protein>
    <recommendedName>
        <fullName evidence="3">YcfA-like protein</fullName>
    </recommendedName>
</protein>
<name>A0A151AT75_9FIRM</name>
<gene>
    <name evidence="1" type="ORF">MOMUL_28680</name>
</gene>
<comment type="caution">
    <text evidence="1">The sequence shown here is derived from an EMBL/GenBank/DDBJ whole genome shotgun (WGS) entry which is preliminary data.</text>
</comment>
<proteinExistence type="predicted"/>
<evidence type="ECO:0008006" key="3">
    <source>
        <dbReference type="Google" id="ProtNLM"/>
    </source>
</evidence>
<dbReference type="EMBL" id="LTBC01000020">
    <property type="protein sequence ID" value="KYH30805.1"/>
    <property type="molecule type" value="Genomic_DNA"/>
</dbReference>
<dbReference type="AlphaFoldDB" id="A0A151AT75"/>
<accession>A0A151AT75</accession>
<sequence length="78" mass="9274">MTKREKILEKIKQNPRNVSFDDLDRILRQHGFKCRQPGSGSSHYTYLKDDIRITLPKQNPMRPVYVKMTLKAIEEIEE</sequence>
<evidence type="ECO:0000313" key="1">
    <source>
        <dbReference type="EMBL" id="KYH30805.1"/>
    </source>
</evidence>
<dbReference type="PATRIC" id="fig|1122241.3.peg.3057"/>